<dbReference type="RefSeq" id="WP_016330074.1">
    <property type="nucleotide sequence ID" value="NC_019386.1"/>
</dbReference>
<dbReference type="STRING" id="751945.Theos_1881"/>
<keyword evidence="2" id="KW-1133">Transmembrane helix</keyword>
<dbReference type="eggNOG" id="COG0457">
    <property type="taxonomic scope" value="Bacteria"/>
</dbReference>
<dbReference type="Pfam" id="PF14559">
    <property type="entry name" value="TPR_19"/>
    <property type="match status" value="1"/>
</dbReference>
<feature type="repeat" description="TPR" evidence="1">
    <location>
        <begin position="104"/>
        <end position="137"/>
    </location>
</feature>
<name>K7R0T0_THEOS</name>
<dbReference type="Gene3D" id="1.25.40.10">
    <property type="entry name" value="Tetratricopeptide repeat domain"/>
    <property type="match status" value="1"/>
</dbReference>
<evidence type="ECO:0000256" key="1">
    <source>
        <dbReference type="PROSITE-ProRule" id="PRU00339"/>
    </source>
</evidence>
<feature type="transmembrane region" description="Helical" evidence="2">
    <location>
        <begin position="187"/>
        <end position="203"/>
    </location>
</feature>
<keyword evidence="2" id="KW-0472">Membrane</keyword>
<dbReference type="PANTHER" id="PTHR44366">
    <property type="entry name" value="UDP-N-ACETYLGLUCOSAMINE--PEPTIDE N-ACETYLGLUCOSAMINYLTRANSFERASE 110 KDA SUBUNIT"/>
    <property type="match status" value="1"/>
</dbReference>
<dbReference type="PANTHER" id="PTHR44366:SF1">
    <property type="entry name" value="UDP-N-ACETYLGLUCOSAMINE--PEPTIDE N-ACETYLGLUCOSAMINYLTRANSFERASE 110 KDA SUBUNIT"/>
    <property type="match status" value="1"/>
</dbReference>
<evidence type="ECO:0000313" key="4">
    <source>
        <dbReference type="Proteomes" id="UP000000211"/>
    </source>
</evidence>
<dbReference type="SMART" id="SM00028">
    <property type="entry name" value="TPR"/>
    <property type="match status" value="3"/>
</dbReference>
<dbReference type="AlphaFoldDB" id="K7R0T0"/>
<reference evidence="3 4" key="1">
    <citation type="journal article" date="2013" name="Genome Announc.">
        <title>Whole Genome Sequencing of Thermus oshimai JL-2 and Thermus thermophilus JL-18, Incomplete Denitrifiers from the United States Great Basin.</title>
        <authorList>
            <person name="Murugapiran S.K."/>
            <person name="Huntemann M."/>
            <person name="Wei C.L."/>
            <person name="Han J."/>
            <person name="Detter J.C."/>
            <person name="Han C.S."/>
            <person name="Erkkila T.H."/>
            <person name="Teshima H."/>
            <person name="Chen A."/>
            <person name="Kyrpides N."/>
            <person name="Mavrommatis K."/>
            <person name="Markowitz V."/>
            <person name="Szeto E."/>
            <person name="Ivanova N."/>
            <person name="Pagani I."/>
            <person name="Lam J."/>
            <person name="McDonald A.I."/>
            <person name="Dodsworth J.A."/>
            <person name="Pati A."/>
            <person name="Goodwin L."/>
            <person name="Peters L."/>
            <person name="Pitluck S."/>
            <person name="Woyke T."/>
            <person name="Hedlund B.P."/>
        </authorList>
    </citation>
    <scope>NUCLEOTIDE SEQUENCE</scope>
    <source>
        <strain evidence="3 4">JL-2</strain>
    </source>
</reference>
<keyword evidence="2" id="KW-0812">Transmembrane</keyword>
<evidence type="ECO:0000256" key="2">
    <source>
        <dbReference type="SAM" id="Phobius"/>
    </source>
</evidence>
<dbReference type="GO" id="GO:0006493">
    <property type="term" value="P:protein O-linked glycosylation"/>
    <property type="evidence" value="ECO:0007669"/>
    <property type="project" value="InterPro"/>
</dbReference>
<evidence type="ECO:0000313" key="3">
    <source>
        <dbReference type="EMBL" id="AFV76895.1"/>
    </source>
</evidence>
<keyword evidence="4" id="KW-1185">Reference proteome</keyword>
<protein>
    <submittedName>
        <fullName evidence="3">Tetratricopeptide repeat protein</fullName>
    </submittedName>
</protein>
<keyword evidence="1" id="KW-0802">TPR repeat</keyword>
<dbReference type="PROSITE" id="PS50005">
    <property type="entry name" value="TPR"/>
    <property type="match status" value="2"/>
</dbReference>
<dbReference type="SUPFAM" id="SSF48452">
    <property type="entry name" value="TPR-like"/>
    <property type="match status" value="1"/>
</dbReference>
<organism evidence="3 4">
    <name type="scientific">Thermus oshimai JL-2</name>
    <dbReference type="NCBI Taxonomy" id="751945"/>
    <lineage>
        <taxon>Bacteria</taxon>
        <taxon>Thermotogati</taxon>
        <taxon>Deinococcota</taxon>
        <taxon>Deinococci</taxon>
        <taxon>Thermales</taxon>
        <taxon>Thermaceae</taxon>
        <taxon>Thermus</taxon>
    </lineage>
</organism>
<dbReference type="HOGENOM" id="CLU_1309619_0_0_0"/>
<dbReference type="EMBL" id="CP003249">
    <property type="protein sequence ID" value="AFV76895.1"/>
    <property type="molecule type" value="Genomic_DNA"/>
</dbReference>
<dbReference type="Proteomes" id="UP000000211">
    <property type="component" value="Chromosome"/>
</dbReference>
<sequence length="206" mass="23562">MVDELKARALRGDGEAEALLRFLHLLRSKRYLEARRYAEGFPEGLRARLLEGLARLEEAPEALEDPLFLAEKEVVLGVERALRGDKEGAEGHFQKALALDPEHPRALVNLANLHLERGELAQAEALYLKALRLAPDLPLVHENLAALYRKKGDRERMVQHLKKAQRLKMRPPVLDPLTGQEKRPFRIPLWALFLLLALLLYLLQKR</sequence>
<dbReference type="InterPro" id="IPR019734">
    <property type="entry name" value="TPR_rpt"/>
</dbReference>
<feature type="repeat" description="TPR" evidence="1">
    <location>
        <begin position="70"/>
        <end position="103"/>
    </location>
</feature>
<dbReference type="OrthoDB" id="31794at2"/>
<dbReference type="KEGG" id="tos:Theos_1881"/>
<dbReference type="GO" id="GO:0097363">
    <property type="term" value="F:protein O-acetylglucosaminyltransferase activity"/>
    <property type="evidence" value="ECO:0007669"/>
    <property type="project" value="TreeGrafter"/>
</dbReference>
<dbReference type="InterPro" id="IPR037919">
    <property type="entry name" value="OGT"/>
</dbReference>
<proteinExistence type="predicted"/>
<dbReference type="InterPro" id="IPR011990">
    <property type="entry name" value="TPR-like_helical_dom_sf"/>
</dbReference>
<accession>K7R0T0</accession>
<gene>
    <name evidence="3" type="ORF">Theos_1881</name>
</gene>